<reference evidence="2" key="1">
    <citation type="submission" date="2020-05" db="EMBL/GenBank/DDBJ databases">
        <title>WGS assembly of Panicum virgatum.</title>
        <authorList>
            <person name="Lovell J.T."/>
            <person name="Jenkins J."/>
            <person name="Shu S."/>
            <person name="Juenger T.E."/>
            <person name="Schmutz J."/>
        </authorList>
    </citation>
    <scope>NUCLEOTIDE SEQUENCE</scope>
    <source>
        <strain evidence="2">AP13</strain>
    </source>
</reference>
<dbReference type="Proteomes" id="UP000823388">
    <property type="component" value="Chromosome 1N"/>
</dbReference>
<evidence type="ECO:0000256" key="1">
    <source>
        <dbReference type="SAM" id="MobiDB-lite"/>
    </source>
</evidence>
<keyword evidence="3" id="KW-1185">Reference proteome</keyword>
<name>A0A8T0WLI3_PANVG</name>
<feature type="region of interest" description="Disordered" evidence="1">
    <location>
        <begin position="72"/>
        <end position="115"/>
    </location>
</feature>
<organism evidence="2 3">
    <name type="scientific">Panicum virgatum</name>
    <name type="common">Blackwell switchgrass</name>
    <dbReference type="NCBI Taxonomy" id="38727"/>
    <lineage>
        <taxon>Eukaryota</taxon>
        <taxon>Viridiplantae</taxon>
        <taxon>Streptophyta</taxon>
        <taxon>Embryophyta</taxon>
        <taxon>Tracheophyta</taxon>
        <taxon>Spermatophyta</taxon>
        <taxon>Magnoliopsida</taxon>
        <taxon>Liliopsida</taxon>
        <taxon>Poales</taxon>
        <taxon>Poaceae</taxon>
        <taxon>PACMAD clade</taxon>
        <taxon>Panicoideae</taxon>
        <taxon>Panicodae</taxon>
        <taxon>Paniceae</taxon>
        <taxon>Panicinae</taxon>
        <taxon>Panicum</taxon>
        <taxon>Panicum sect. Hiantes</taxon>
    </lineage>
</organism>
<feature type="compositionally biased region" description="Polar residues" evidence="1">
    <location>
        <begin position="94"/>
        <end position="103"/>
    </location>
</feature>
<sequence>MSCNCGLCPGSLTWAHSSLAGSQVNPRRLPSVLPTPPHLRLRLRLPSAAAMPPPPPELPLLARLDLPRRRAPPLLSTALREENISRRPRANTPAPRSNPATDASRSKGYPDLGPS</sequence>
<evidence type="ECO:0000313" key="3">
    <source>
        <dbReference type="Proteomes" id="UP000823388"/>
    </source>
</evidence>
<accession>A0A8T0WLI3</accession>
<dbReference type="AlphaFoldDB" id="A0A8T0WLI3"/>
<comment type="caution">
    <text evidence="2">The sequence shown here is derived from an EMBL/GenBank/DDBJ whole genome shotgun (WGS) entry which is preliminary data.</text>
</comment>
<evidence type="ECO:0000313" key="2">
    <source>
        <dbReference type="EMBL" id="KAG2649862.1"/>
    </source>
</evidence>
<gene>
    <name evidence="2" type="ORF">PVAP13_1NG134538</name>
</gene>
<protein>
    <submittedName>
        <fullName evidence="2">Uncharacterized protein</fullName>
    </submittedName>
</protein>
<proteinExistence type="predicted"/>
<dbReference type="EMBL" id="CM029038">
    <property type="protein sequence ID" value="KAG2649862.1"/>
    <property type="molecule type" value="Genomic_DNA"/>
</dbReference>